<sequence length="529" mass="56650">MKNFAALSLMALSVVAQAADNSHRLVYSKAENIEVFVDHAGGQPWCSSALNMRFAFGGAANQNTLERLLPKLGGLLASQCPQAESLNWQSLDQNGQLQAQGRASKSGAWIAQVMQSAPASAAPPALADNTPAPATAPASVAADPPAQPAAASVSAAAAAPTAEPIAAEPIVEPTTTQTTAAPAATVAAPAVLSNDFRVAGWKPPLESDVLAQASFLSIIRDQGSCRFRTSYKQEGDRQFVQAESTGISCGPDGFASGTGQLLLKRSDGVELKRIKASFHRGLPITDGTLDLPVVGFDQEQNMLLWLSSDPLNRVHYLVRAKHNRYAGSWHLEQPLLLALTDNAELFRQAESIRTILFAPLAQLDKQRPKETWINAYAIRDLAKGLLKGDRDAWLYEVGLQRNYRSKLWDFDPNRANNHLFAFERKQAEIARRETEQKARNEHHLQRTTKPVLPPDPQPAAAPAVHAAGVPRAGGKPAVQPQRLAVHAARLRPGLVRQRHRPGTPGQHAGDGLAGAAADPLPAQTVAGHA</sequence>
<accession>A0A1I5U8X0</accession>
<feature type="region of interest" description="Disordered" evidence="1">
    <location>
        <begin position="121"/>
        <end position="145"/>
    </location>
</feature>
<feature type="region of interest" description="Disordered" evidence="1">
    <location>
        <begin position="431"/>
        <end position="480"/>
    </location>
</feature>
<evidence type="ECO:0000256" key="2">
    <source>
        <dbReference type="SAM" id="SignalP"/>
    </source>
</evidence>
<evidence type="ECO:0000256" key="1">
    <source>
        <dbReference type="SAM" id="MobiDB-lite"/>
    </source>
</evidence>
<keyword evidence="4" id="KW-1185">Reference proteome</keyword>
<protein>
    <submittedName>
        <fullName evidence="3">Uncharacterized protein</fullName>
    </submittedName>
</protein>
<feature type="compositionally biased region" description="Low complexity" evidence="1">
    <location>
        <begin position="460"/>
        <end position="474"/>
    </location>
</feature>
<proteinExistence type="predicted"/>
<reference evidence="4" key="1">
    <citation type="submission" date="2016-10" db="EMBL/GenBank/DDBJ databases">
        <authorList>
            <person name="Varghese N."/>
            <person name="Submissions S."/>
        </authorList>
    </citation>
    <scope>NUCLEOTIDE SEQUENCE [LARGE SCALE GENOMIC DNA]</scope>
    <source>
        <strain evidence="4">DSM 17834</strain>
    </source>
</reference>
<feature type="signal peptide" evidence="2">
    <location>
        <begin position="1"/>
        <end position="18"/>
    </location>
</feature>
<feature type="chain" id="PRO_5011659309" evidence="2">
    <location>
        <begin position="19"/>
        <end position="529"/>
    </location>
</feature>
<dbReference type="RefSeq" id="WP_090503064.1">
    <property type="nucleotide sequence ID" value="NZ_FOWX01000024.1"/>
</dbReference>
<feature type="compositionally biased region" description="Low complexity" evidence="1">
    <location>
        <begin position="509"/>
        <end position="522"/>
    </location>
</feature>
<gene>
    <name evidence="3" type="ORF">SAMN05216190_12438</name>
</gene>
<feature type="region of interest" description="Disordered" evidence="1">
    <location>
        <begin position="492"/>
        <end position="529"/>
    </location>
</feature>
<dbReference type="OrthoDB" id="6515265at2"/>
<evidence type="ECO:0000313" key="4">
    <source>
        <dbReference type="Proteomes" id="UP000198784"/>
    </source>
</evidence>
<dbReference type="Proteomes" id="UP000198784">
    <property type="component" value="Unassembled WGS sequence"/>
</dbReference>
<dbReference type="AlphaFoldDB" id="A0A1I5U8X0"/>
<dbReference type="PANTHER" id="PTHR48125:SF10">
    <property type="entry name" value="OS12G0136300 PROTEIN"/>
    <property type="match status" value="1"/>
</dbReference>
<organism evidence="3 4">
    <name type="scientific">Pseudomonas borbori</name>
    <dbReference type="NCBI Taxonomy" id="289003"/>
    <lineage>
        <taxon>Bacteria</taxon>
        <taxon>Pseudomonadati</taxon>
        <taxon>Pseudomonadota</taxon>
        <taxon>Gammaproteobacteria</taxon>
        <taxon>Pseudomonadales</taxon>
        <taxon>Pseudomonadaceae</taxon>
        <taxon>Pseudomonas</taxon>
    </lineage>
</organism>
<dbReference type="STRING" id="289003.SAMN05216190_12438"/>
<dbReference type="PANTHER" id="PTHR48125">
    <property type="entry name" value="LP07818P1"/>
    <property type="match status" value="1"/>
</dbReference>
<feature type="compositionally biased region" description="Basic and acidic residues" evidence="1">
    <location>
        <begin position="431"/>
        <end position="444"/>
    </location>
</feature>
<evidence type="ECO:0000313" key="3">
    <source>
        <dbReference type="EMBL" id="SFP91704.1"/>
    </source>
</evidence>
<dbReference type="EMBL" id="FOWX01000024">
    <property type="protein sequence ID" value="SFP91704.1"/>
    <property type="molecule type" value="Genomic_DNA"/>
</dbReference>
<keyword evidence="2" id="KW-0732">Signal</keyword>
<name>A0A1I5U8X0_9PSED</name>